<comment type="caution">
    <text evidence="2">The sequence shown here is derived from an EMBL/GenBank/DDBJ whole genome shotgun (WGS) entry which is preliminary data.</text>
</comment>
<protein>
    <submittedName>
        <fullName evidence="2">Uncharacterized protein</fullName>
    </submittedName>
</protein>
<sequence>MPHTKTIAAVSQPRRKPAPTLPQAKATASEKKEKREESRAKQEKIDAAVGTDSISPLDVSNPFLSAEWFTETKAKAAELAARFDKKPRYFLDVFFQGGTHMVNHQEKVNPYNAFKAEKAAQLREEGTQGKTAPELHDEYHAEYEALTAEEKETLVERFTMTKDDTQRIRRDTPRARMQDVSNVVRNIQMLMQGLNYRVGIEGFFCIVRNNPDFFMIPQWYYTSVELERYMPLAVRRRWDTSDVGTRLEAFALAGCDTMSTSPLRCSSNTNDRSLNRPLAHHQAEDRLLEGRDP</sequence>
<proteinExistence type="predicted"/>
<evidence type="ECO:0000256" key="1">
    <source>
        <dbReference type="SAM" id="MobiDB-lite"/>
    </source>
</evidence>
<dbReference type="Proteomes" id="UP001222325">
    <property type="component" value="Unassembled WGS sequence"/>
</dbReference>
<feature type="compositionally biased region" description="Basic and acidic residues" evidence="1">
    <location>
        <begin position="281"/>
        <end position="293"/>
    </location>
</feature>
<keyword evidence="3" id="KW-1185">Reference proteome</keyword>
<feature type="compositionally biased region" description="Basic and acidic residues" evidence="1">
    <location>
        <begin position="28"/>
        <end position="46"/>
    </location>
</feature>
<feature type="region of interest" description="Disordered" evidence="1">
    <location>
        <begin position="264"/>
        <end position="293"/>
    </location>
</feature>
<reference evidence="2" key="1">
    <citation type="submission" date="2023-03" db="EMBL/GenBank/DDBJ databases">
        <title>Massive genome expansion in bonnet fungi (Mycena s.s.) driven by repeated elements and novel gene families across ecological guilds.</title>
        <authorList>
            <consortium name="Lawrence Berkeley National Laboratory"/>
            <person name="Harder C.B."/>
            <person name="Miyauchi S."/>
            <person name="Viragh M."/>
            <person name="Kuo A."/>
            <person name="Thoen E."/>
            <person name="Andreopoulos B."/>
            <person name="Lu D."/>
            <person name="Skrede I."/>
            <person name="Drula E."/>
            <person name="Henrissat B."/>
            <person name="Morin E."/>
            <person name="Kohler A."/>
            <person name="Barry K."/>
            <person name="LaButti K."/>
            <person name="Morin E."/>
            <person name="Salamov A."/>
            <person name="Lipzen A."/>
            <person name="Mereny Z."/>
            <person name="Hegedus B."/>
            <person name="Baldrian P."/>
            <person name="Stursova M."/>
            <person name="Weitz H."/>
            <person name="Taylor A."/>
            <person name="Grigoriev I.V."/>
            <person name="Nagy L.G."/>
            <person name="Martin F."/>
            <person name="Kauserud H."/>
        </authorList>
    </citation>
    <scope>NUCLEOTIDE SEQUENCE</scope>
    <source>
        <strain evidence="2">CBHHK173m</strain>
    </source>
</reference>
<organism evidence="2 3">
    <name type="scientific">Mycena belliarum</name>
    <dbReference type="NCBI Taxonomy" id="1033014"/>
    <lineage>
        <taxon>Eukaryota</taxon>
        <taxon>Fungi</taxon>
        <taxon>Dikarya</taxon>
        <taxon>Basidiomycota</taxon>
        <taxon>Agaricomycotina</taxon>
        <taxon>Agaricomycetes</taxon>
        <taxon>Agaricomycetidae</taxon>
        <taxon>Agaricales</taxon>
        <taxon>Marasmiineae</taxon>
        <taxon>Mycenaceae</taxon>
        <taxon>Mycena</taxon>
    </lineage>
</organism>
<feature type="region of interest" description="Disordered" evidence="1">
    <location>
        <begin position="1"/>
        <end position="49"/>
    </location>
</feature>
<evidence type="ECO:0000313" key="3">
    <source>
        <dbReference type="Proteomes" id="UP001222325"/>
    </source>
</evidence>
<dbReference type="AlphaFoldDB" id="A0AAD6U623"/>
<gene>
    <name evidence="2" type="ORF">B0H15DRAFT_781879</name>
</gene>
<accession>A0AAD6U623</accession>
<dbReference type="EMBL" id="JARJCN010000030">
    <property type="protein sequence ID" value="KAJ7086902.1"/>
    <property type="molecule type" value="Genomic_DNA"/>
</dbReference>
<name>A0AAD6U623_9AGAR</name>
<evidence type="ECO:0000313" key="2">
    <source>
        <dbReference type="EMBL" id="KAJ7086902.1"/>
    </source>
</evidence>